<feature type="region of interest" description="Disordered" evidence="1">
    <location>
        <begin position="1"/>
        <end position="30"/>
    </location>
</feature>
<proteinExistence type="predicted"/>
<organism evidence="2 3">
    <name type="scientific">Globisporangium ultimum (strain ATCC 200006 / CBS 805.95 / DAOM BR144)</name>
    <name type="common">Pythium ultimum</name>
    <dbReference type="NCBI Taxonomy" id="431595"/>
    <lineage>
        <taxon>Eukaryota</taxon>
        <taxon>Sar</taxon>
        <taxon>Stramenopiles</taxon>
        <taxon>Oomycota</taxon>
        <taxon>Peronosporomycetes</taxon>
        <taxon>Pythiales</taxon>
        <taxon>Pythiaceae</taxon>
        <taxon>Globisporangium</taxon>
    </lineage>
</organism>
<name>K3W7B1_GLOUD</name>
<dbReference type="Proteomes" id="UP000019132">
    <property type="component" value="Unassembled WGS sequence"/>
</dbReference>
<dbReference type="AlphaFoldDB" id="K3W7B1"/>
<dbReference type="InParanoid" id="K3W7B1"/>
<dbReference type="STRING" id="431595.K3W7B1"/>
<feature type="compositionally biased region" description="Low complexity" evidence="1">
    <location>
        <begin position="90"/>
        <end position="107"/>
    </location>
</feature>
<protein>
    <submittedName>
        <fullName evidence="2">Uncharacterized protein</fullName>
    </submittedName>
</protein>
<evidence type="ECO:0000256" key="1">
    <source>
        <dbReference type="SAM" id="MobiDB-lite"/>
    </source>
</evidence>
<feature type="region of interest" description="Disordered" evidence="1">
    <location>
        <begin position="90"/>
        <end position="131"/>
    </location>
</feature>
<dbReference type="OMA" id="CKVPETT"/>
<evidence type="ECO:0000313" key="3">
    <source>
        <dbReference type="Proteomes" id="UP000019132"/>
    </source>
</evidence>
<reference evidence="3" key="1">
    <citation type="journal article" date="2010" name="Genome Biol.">
        <title>Genome sequence of the necrotrophic plant pathogen Pythium ultimum reveals original pathogenicity mechanisms and effector repertoire.</title>
        <authorList>
            <person name="Levesque C.A."/>
            <person name="Brouwer H."/>
            <person name="Cano L."/>
            <person name="Hamilton J.P."/>
            <person name="Holt C."/>
            <person name="Huitema E."/>
            <person name="Raffaele S."/>
            <person name="Robideau G.P."/>
            <person name="Thines M."/>
            <person name="Win J."/>
            <person name="Zerillo M.M."/>
            <person name="Beakes G.W."/>
            <person name="Boore J.L."/>
            <person name="Busam D."/>
            <person name="Dumas B."/>
            <person name="Ferriera S."/>
            <person name="Fuerstenberg S.I."/>
            <person name="Gachon C.M."/>
            <person name="Gaulin E."/>
            <person name="Govers F."/>
            <person name="Grenville-Briggs L."/>
            <person name="Horner N."/>
            <person name="Hostetler J."/>
            <person name="Jiang R.H."/>
            <person name="Johnson J."/>
            <person name="Krajaejun T."/>
            <person name="Lin H."/>
            <person name="Meijer H.J."/>
            <person name="Moore B."/>
            <person name="Morris P."/>
            <person name="Phuntmart V."/>
            <person name="Puiu D."/>
            <person name="Shetty J."/>
            <person name="Stajich J.E."/>
            <person name="Tripathy S."/>
            <person name="Wawra S."/>
            <person name="van West P."/>
            <person name="Whitty B.R."/>
            <person name="Coutinho P.M."/>
            <person name="Henrissat B."/>
            <person name="Martin F."/>
            <person name="Thomas P.D."/>
            <person name="Tyler B.M."/>
            <person name="De Vries R.P."/>
            <person name="Kamoun S."/>
            <person name="Yandell M."/>
            <person name="Tisserat N."/>
            <person name="Buell C.R."/>
        </authorList>
    </citation>
    <scope>NUCLEOTIDE SEQUENCE</scope>
    <source>
        <strain evidence="3">DAOM:BR144</strain>
    </source>
</reference>
<keyword evidence="3" id="KW-1185">Reference proteome</keyword>
<feature type="compositionally biased region" description="Pro residues" evidence="1">
    <location>
        <begin position="108"/>
        <end position="124"/>
    </location>
</feature>
<evidence type="ECO:0000313" key="2">
    <source>
        <dbReference type="EnsemblProtists" id="PYU1_T000852"/>
    </source>
</evidence>
<dbReference type="HOGENOM" id="CLU_1126401_0_0_1"/>
<reference evidence="2" key="3">
    <citation type="submission" date="2015-02" db="UniProtKB">
        <authorList>
            <consortium name="EnsemblProtists"/>
        </authorList>
    </citation>
    <scope>IDENTIFICATION</scope>
    <source>
        <strain evidence="2">DAOM BR144</strain>
    </source>
</reference>
<dbReference type="EnsemblProtists" id="PYU1_T000852">
    <property type="protein sequence ID" value="PYU1_T000852"/>
    <property type="gene ID" value="PYU1_G000852"/>
</dbReference>
<feature type="compositionally biased region" description="Low complexity" evidence="1">
    <location>
        <begin position="7"/>
        <end position="30"/>
    </location>
</feature>
<reference evidence="3" key="2">
    <citation type="submission" date="2010-04" db="EMBL/GenBank/DDBJ databases">
        <authorList>
            <person name="Buell R."/>
            <person name="Hamilton J."/>
            <person name="Hostetler J."/>
        </authorList>
    </citation>
    <scope>NUCLEOTIDE SEQUENCE [LARGE SCALE GENOMIC DNA]</scope>
    <source>
        <strain evidence="3">DAOM:BR144</strain>
    </source>
</reference>
<dbReference type="VEuPathDB" id="FungiDB:PYU1_G000852"/>
<sequence>MSCKDFAPLTPASSTIPAPSTTPAPLTTPVASSVCPHVSEGDASFGIGIVTDASCRTGGIGCFQGSCRFCKNWDSAKSSFYVSCATLESTPTTAPTPSDSAPTTSSPMPTPTPSSPAPTLPSPSPASETCVASVPKGDADVSISAFSDAACATRGGIGCNSRTSCRFCKTRVTPQSQNFVNCPTPASTPASTPTPTTVAPELPTGSVLDLGGDVCSYEASVGDKANGLTVITDPACRSGGLGCFQEVCRLCKVPETTKTSFWVRRVE</sequence>
<accession>K3W7B1</accession>
<dbReference type="EMBL" id="GL376620">
    <property type="status" value="NOT_ANNOTATED_CDS"/>
    <property type="molecule type" value="Genomic_DNA"/>
</dbReference>